<dbReference type="Gene3D" id="2.60.120.200">
    <property type="match status" value="1"/>
</dbReference>
<evidence type="ECO:0000256" key="4">
    <source>
        <dbReference type="RuleBase" id="RU361187"/>
    </source>
</evidence>
<dbReference type="EMBL" id="JAPWGL010000002">
    <property type="protein sequence ID" value="MCZ4223470.1"/>
    <property type="molecule type" value="Genomic_DNA"/>
</dbReference>
<comment type="similarity">
    <text evidence="1 4">Belongs to the glycosyl hydrolase 43 family.</text>
</comment>
<feature type="domain" description="Beta-xylosidase C-terminal Concanavalin A-like" evidence="6">
    <location>
        <begin position="341"/>
        <end position="533"/>
    </location>
</feature>
<gene>
    <name evidence="7" type="ORF">O0931_09190</name>
</gene>
<evidence type="ECO:0000256" key="1">
    <source>
        <dbReference type="ARBA" id="ARBA00009865"/>
    </source>
</evidence>
<evidence type="ECO:0000256" key="5">
    <source>
        <dbReference type="SAM" id="SignalP"/>
    </source>
</evidence>
<keyword evidence="5" id="KW-0732">Signal</keyword>
<dbReference type="PANTHER" id="PTHR42812:SF12">
    <property type="entry name" value="BETA-XYLOSIDASE-RELATED"/>
    <property type="match status" value="1"/>
</dbReference>
<dbReference type="RefSeq" id="WP_269415262.1">
    <property type="nucleotide sequence ID" value="NZ_JAPWGL010000002.1"/>
</dbReference>
<keyword evidence="8" id="KW-1185">Reference proteome</keyword>
<dbReference type="Pfam" id="PF04616">
    <property type="entry name" value="Glyco_hydro_43"/>
    <property type="match status" value="1"/>
</dbReference>
<evidence type="ECO:0000256" key="2">
    <source>
        <dbReference type="ARBA" id="ARBA00022801"/>
    </source>
</evidence>
<comment type="caution">
    <text evidence="7">The sequence shown here is derived from an EMBL/GenBank/DDBJ whole genome shotgun (WGS) entry which is preliminary data.</text>
</comment>
<dbReference type="SUPFAM" id="SSF49899">
    <property type="entry name" value="Concanavalin A-like lectins/glucanases"/>
    <property type="match status" value="1"/>
</dbReference>
<sequence length="540" mass="60897">MALFVNFKPVWAKPSKRILLIFLLGIALRQVSAQTAGYQNPVVSGMNPDPSICRIGEDYYLVTSSFLWYPGLPIYHSKDLINWKMIGYGLNRKSQLDLSKGSGIYAPTLRYNKGTFYLITTNQRNGGNFIVTAKNPSGPWSDPIWVKELNGIDPSLYFDEDGKVYFISTHPDGIVQAEIDVNTGKLTTSPKIIWAGTGGRYPEGPHLYKINGYYYLLISEGGTEYGHQVVIARSKSPWGPFESNPSNPILTHKNKNAQGNPIQGTGHADFVQDTDGNWWTVLLAFRQRGSHHHIGRETFLAPLTWDKNNWPIINKNGTVDLNMDVKTLPQVKVSDIPEHEAFNQERWSLRWNFIKNPDSNAYSLSERKGWLTLNGASYSLSAGNQPTFLGFRQKDLSFTAETQIDFKPVNVNEEAGLSIYHRQEGHYDLFQKTDGKNYFIVLRYTLGSLQQELATIECAGPNNRLRVQSDGIFYTFSYSSTRNTNYQTIGRLETKFISSETLGGFVGAYIGLYATGNGKKSTAKAYFKWVDYKRSNDTPQ</sequence>
<proteinExistence type="inferred from homology"/>
<keyword evidence="2 4" id="KW-0378">Hydrolase</keyword>
<evidence type="ECO:0000313" key="7">
    <source>
        <dbReference type="EMBL" id="MCZ4223470.1"/>
    </source>
</evidence>
<evidence type="ECO:0000256" key="3">
    <source>
        <dbReference type="ARBA" id="ARBA00023295"/>
    </source>
</evidence>
<protein>
    <submittedName>
        <fullName evidence="7">Glycoside hydrolase family 43 protein</fullName>
    </submittedName>
</protein>
<dbReference type="Gene3D" id="2.115.10.20">
    <property type="entry name" value="Glycosyl hydrolase domain, family 43"/>
    <property type="match status" value="1"/>
</dbReference>
<dbReference type="CDD" id="cd18617">
    <property type="entry name" value="GH43_XynB-like"/>
    <property type="match status" value="1"/>
</dbReference>
<dbReference type="Pfam" id="PF17851">
    <property type="entry name" value="GH43_C2"/>
    <property type="match status" value="1"/>
</dbReference>
<feature type="chain" id="PRO_5045407019" evidence="5">
    <location>
        <begin position="34"/>
        <end position="540"/>
    </location>
</feature>
<evidence type="ECO:0000259" key="6">
    <source>
        <dbReference type="Pfam" id="PF17851"/>
    </source>
</evidence>
<dbReference type="InterPro" id="IPR013320">
    <property type="entry name" value="ConA-like_dom_sf"/>
</dbReference>
<dbReference type="SUPFAM" id="SSF75005">
    <property type="entry name" value="Arabinanase/levansucrase/invertase"/>
    <property type="match status" value="1"/>
</dbReference>
<dbReference type="GO" id="GO:0016787">
    <property type="term" value="F:hydrolase activity"/>
    <property type="evidence" value="ECO:0007669"/>
    <property type="project" value="UniProtKB-KW"/>
</dbReference>
<dbReference type="InterPro" id="IPR051795">
    <property type="entry name" value="Glycosyl_Hydrlase_43"/>
</dbReference>
<dbReference type="InterPro" id="IPR041542">
    <property type="entry name" value="GH43_C2"/>
</dbReference>
<name>A0ABT4KX11_9SPHI</name>
<evidence type="ECO:0000313" key="8">
    <source>
        <dbReference type="Proteomes" id="UP001144341"/>
    </source>
</evidence>
<dbReference type="InterPro" id="IPR006710">
    <property type="entry name" value="Glyco_hydro_43"/>
</dbReference>
<keyword evidence="3 4" id="KW-0326">Glycosidase</keyword>
<accession>A0ABT4KX11</accession>
<dbReference type="PANTHER" id="PTHR42812">
    <property type="entry name" value="BETA-XYLOSIDASE"/>
    <property type="match status" value="1"/>
</dbReference>
<dbReference type="Proteomes" id="UP001144341">
    <property type="component" value="Unassembled WGS sequence"/>
</dbReference>
<feature type="signal peptide" evidence="5">
    <location>
        <begin position="1"/>
        <end position="33"/>
    </location>
</feature>
<reference evidence="7" key="1">
    <citation type="submission" date="2022-12" db="EMBL/GenBank/DDBJ databases">
        <title>Genome sequence of SJ11.</title>
        <authorList>
            <person name="Woo H."/>
        </authorList>
    </citation>
    <scope>NUCLEOTIDE SEQUENCE</scope>
    <source>
        <strain evidence="7">SJ11</strain>
    </source>
</reference>
<organism evidence="7 8">
    <name type="scientific">Pedobacter rhodius</name>
    <dbReference type="NCBI Taxonomy" id="3004098"/>
    <lineage>
        <taxon>Bacteria</taxon>
        <taxon>Pseudomonadati</taxon>
        <taxon>Bacteroidota</taxon>
        <taxon>Sphingobacteriia</taxon>
        <taxon>Sphingobacteriales</taxon>
        <taxon>Sphingobacteriaceae</taxon>
        <taxon>Pedobacter</taxon>
    </lineage>
</organism>
<dbReference type="InterPro" id="IPR023296">
    <property type="entry name" value="Glyco_hydro_beta-prop_sf"/>
</dbReference>